<accession>A0ACC4EAN3</accession>
<proteinExistence type="predicted"/>
<sequence length="334" mass="36472">MDGFAIASSWTSNASCLEPANFCIIGKIAAGQKRDGVSTYEYDEHAQPCLEIMTGGHFPTTGALSGLDACVKLDDVVHTKFDRECNRAIKYVKIASPVRRGTNRRVAGGDMAESQLIVRAGQRIQSSHILPLASAGNSRIEVERRLRVGIWSTGTEHTRGDASIVDVNGPYLQAACAEYEVEPEFLGYLDTDAEIVAEPFEQSPDCFPWSGNQTWIPGAIRDAAVAQSPRRGHRWAAWESRRRASASSSFHSCGCWKDVGWRNACPPSLPWWEELLLAIMMNDTLAAGVSSPRNLKIAACGQGTSYMNGFTCTCMSGQVLPNWGRLLMRIAGLL</sequence>
<dbReference type="EMBL" id="JBGNUJ010000001">
    <property type="protein sequence ID" value="KAL3965710.1"/>
    <property type="molecule type" value="Genomic_DNA"/>
</dbReference>
<evidence type="ECO:0000313" key="2">
    <source>
        <dbReference type="Proteomes" id="UP001638806"/>
    </source>
</evidence>
<protein>
    <submittedName>
        <fullName evidence="1">Uncharacterized protein</fullName>
    </submittedName>
</protein>
<organism evidence="1 2">
    <name type="scientific">Purpureocillium lilacinum</name>
    <name type="common">Paecilomyces lilacinus</name>
    <dbReference type="NCBI Taxonomy" id="33203"/>
    <lineage>
        <taxon>Eukaryota</taxon>
        <taxon>Fungi</taxon>
        <taxon>Dikarya</taxon>
        <taxon>Ascomycota</taxon>
        <taxon>Pezizomycotina</taxon>
        <taxon>Sordariomycetes</taxon>
        <taxon>Hypocreomycetidae</taxon>
        <taxon>Hypocreales</taxon>
        <taxon>Ophiocordycipitaceae</taxon>
        <taxon>Purpureocillium</taxon>
    </lineage>
</organism>
<reference evidence="1" key="1">
    <citation type="submission" date="2024-12" db="EMBL/GenBank/DDBJ databases">
        <title>Comparative genomics and development of molecular markers within Purpureocillium lilacinum and among Purpureocillium species.</title>
        <authorList>
            <person name="Yeh Z.-Y."/>
            <person name="Ni N.-T."/>
            <person name="Lo P.-H."/>
            <person name="Mushyakhwo K."/>
            <person name="Lin C.-F."/>
            <person name="Nai Y.-S."/>
        </authorList>
    </citation>
    <scope>NUCLEOTIDE SEQUENCE</scope>
    <source>
        <strain evidence="1">NCHU-NPUST-175</strain>
    </source>
</reference>
<dbReference type="Proteomes" id="UP001638806">
    <property type="component" value="Unassembled WGS sequence"/>
</dbReference>
<gene>
    <name evidence="1" type="ORF">ACCO45_000018</name>
</gene>
<evidence type="ECO:0000313" key="1">
    <source>
        <dbReference type="EMBL" id="KAL3965710.1"/>
    </source>
</evidence>
<comment type="caution">
    <text evidence="1">The sequence shown here is derived from an EMBL/GenBank/DDBJ whole genome shotgun (WGS) entry which is preliminary data.</text>
</comment>
<keyword evidence="2" id="KW-1185">Reference proteome</keyword>
<name>A0ACC4EAN3_PURLI</name>